<name>A3XL15_LEEBM</name>
<dbReference type="AlphaFoldDB" id="A3XL15"/>
<accession>A3XL15</accession>
<protein>
    <submittedName>
        <fullName evidence="1">Uncharacterized protein</fullName>
    </submittedName>
</protein>
<evidence type="ECO:0000313" key="2">
    <source>
        <dbReference type="Proteomes" id="UP000001601"/>
    </source>
</evidence>
<dbReference type="STRING" id="398720.MED217_01375"/>
<comment type="caution">
    <text evidence="1">The sequence shown here is derived from an EMBL/GenBank/DDBJ whole genome shotgun (WGS) entry which is preliminary data.</text>
</comment>
<dbReference type="Proteomes" id="UP000001601">
    <property type="component" value="Unassembled WGS sequence"/>
</dbReference>
<organism evidence="1 2">
    <name type="scientific">Leeuwenhoekiella blandensis (strain CECT 7118 / CCUG 51940 / KCTC 22103 / MED217)</name>
    <name type="common">Flavobacterium sp. (strain MED217)</name>
    <dbReference type="NCBI Taxonomy" id="398720"/>
    <lineage>
        <taxon>Bacteria</taxon>
        <taxon>Pseudomonadati</taxon>
        <taxon>Bacteroidota</taxon>
        <taxon>Flavobacteriia</taxon>
        <taxon>Flavobacteriales</taxon>
        <taxon>Flavobacteriaceae</taxon>
        <taxon>Leeuwenhoekiella</taxon>
    </lineage>
</organism>
<dbReference type="RefSeq" id="WP_009778670.1">
    <property type="nucleotide sequence ID" value="NZ_CH672395.1"/>
</dbReference>
<evidence type="ECO:0000313" key="1">
    <source>
        <dbReference type="EMBL" id="EAQ49759.1"/>
    </source>
</evidence>
<dbReference type="EMBL" id="AANC01000003">
    <property type="protein sequence ID" value="EAQ49759.1"/>
    <property type="molecule type" value="Genomic_DNA"/>
</dbReference>
<keyword evidence="2" id="KW-1185">Reference proteome</keyword>
<dbReference type="HOGENOM" id="CLU_1110491_0_0_10"/>
<proteinExistence type="predicted"/>
<reference evidence="1 2" key="1">
    <citation type="journal article" date="2007" name="Nature">
        <title>Light stimulates growth of proteorhodopsin-containing marine Flavobacteria.</title>
        <authorList>
            <person name="Gomez-Consarnau L."/>
            <person name="Gonzalez J.M."/>
            <person name="Coll-Llado M."/>
            <person name="Gourdon P."/>
            <person name="Pascher T."/>
            <person name="Neutze R."/>
            <person name="Pedros-Alio C."/>
            <person name="Pinhassi J."/>
        </authorList>
    </citation>
    <scope>NUCLEOTIDE SEQUENCE [LARGE SCALE GENOMIC DNA]</scope>
    <source>
        <strain evidence="1 2">MED217</strain>
    </source>
</reference>
<sequence>MKWILLIFFSYSVAQAQALEKAYAKGEYIYSVKIYKNEIQANYTFSNEMTQVKELGDLLNGGQFPVLEQVAYIGLEITGQTLFTKQQMIHWNYYDSNFNRLSKEITGLIQNASRVWLHPPRTQIFKMLELNPFPEIRFQESLWDTTLEVGSIWGDERWKTWEGLLTINSKYQYDKAKNEVVAEAATGVGKTQLRLEYDPKLGFKTLDFTTINGLRILMEFVKFEKEKL</sequence>
<dbReference type="OrthoDB" id="980385at2"/>
<gene>
    <name evidence="1" type="ORF">MED217_01375</name>
</gene>